<dbReference type="Gene3D" id="3.40.50.740">
    <property type="match status" value="1"/>
</dbReference>
<dbReference type="GO" id="GO:0016491">
    <property type="term" value="F:oxidoreductase activity"/>
    <property type="evidence" value="ECO:0007669"/>
    <property type="project" value="InterPro"/>
</dbReference>
<feature type="domain" description="4Fe-4S Mo/W bis-MGD-type" evidence="5">
    <location>
        <begin position="6"/>
        <end position="60"/>
    </location>
</feature>
<dbReference type="Pfam" id="PF00384">
    <property type="entry name" value="Molybdopterin"/>
    <property type="match status" value="1"/>
</dbReference>
<dbReference type="SUPFAM" id="SSF50692">
    <property type="entry name" value="ADC-like"/>
    <property type="match status" value="1"/>
</dbReference>
<evidence type="ECO:0000256" key="1">
    <source>
        <dbReference type="ARBA" id="ARBA00010312"/>
    </source>
</evidence>
<dbReference type="InterPro" id="IPR006657">
    <property type="entry name" value="MoPterin_dinucl-bd_dom"/>
</dbReference>
<evidence type="ECO:0000256" key="4">
    <source>
        <dbReference type="ARBA" id="ARBA00023014"/>
    </source>
</evidence>
<dbReference type="GO" id="GO:0043546">
    <property type="term" value="F:molybdopterin cofactor binding"/>
    <property type="evidence" value="ECO:0007669"/>
    <property type="project" value="InterPro"/>
</dbReference>
<sequence length="711" mass="78160">MKMSTKVTQKTICGICPGGCAVEVGVKNGELVEISPLKGVPFGALCIRGKHAPEVVHSPDRLKKPLIRTGKRGDGQFRETTWDEALNYVAERLLAIKEKYGPQAVASHSGRGTFEQSFAEFTGGGETMTSRFLWPFGSPNVASVSSLCFTSFGVLAPKANFGLLGPALESDIENSKLIVVWGANPATDSPPFMFDRILKAKQKGIGIIAIDHMRSDIAKRADQWIAVRPGTDGALALGLLNLVIEEELYDKEFVESWTIGFAELREYVKEFSPVEVEKITGVPAEQVIQLARLIATTKHTTLRTYTGLEYSNGGVQSIRAVYLLWAITGNIDVPGGLVINQALRPGNQRLLVYKPEGIAPIGAAEYPLFYELTESAQFMEFPKAVLEGKPYPIKGLINIGASILTSYPQTHIWEETFASLDFLVVIDRFLTRDAQFADVVLPAATYFENTSYQRYPGYLRLRRPVIEPVGEAKSDLAILAALAERLGYGELFPQGDDEFLKQAFAENPEVLERLQEAEDGILLPRPEPQYQKYAKGLLRADGQAGFNTPSGKVEINAGILLQYGYDGLPVYSEPAEGKFGNPDLYKKYPLILNTGARIQSTFRSQHLNIPGLLKLQEKPQVIINPEDASLRGVRNGDKVVILTERGSVEFYAAVTEDIPQGVVELNVGGGGPIQAEPWRYANANNLTDFYNRDPISGFPVLKALLCQIERT</sequence>
<dbReference type="SMART" id="SM00926">
    <property type="entry name" value="Molybdop_Fe4S4"/>
    <property type="match status" value="1"/>
</dbReference>
<dbReference type="Gene3D" id="3.40.228.10">
    <property type="entry name" value="Dimethylsulfoxide Reductase, domain 2"/>
    <property type="match status" value="1"/>
</dbReference>
<dbReference type="Pfam" id="PF04879">
    <property type="entry name" value="Molybdop_Fe4S4"/>
    <property type="match status" value="1"/>
</dbReference>
<keyword evidence="3" id="KW-0408">Iron</keyword>
<dbReference type="PANTHER" id="PTHR43742:SF6">
    <property type="entry name" value="OXIDOREDUCTASE YYAE-RELATED"/>
    <property type="match status" value="1"/>
</dbReference>
<organism evidence="6 7">
    <name type="scientific">Desulfitobacterium hafniense</name>
    <name type="common">Desulfitobacterium frappieri</name>
    <dbReference type="NCBI Taxonomy" id="49338"/>
    <lineage>
        <taxon>Bacteria</taxon>
        <taxon>Bacillati</taxon>
        <taxon>Bacillota</taxon>
        <taxon>Clostridia</taxon>
        <taxon>Eubacteriales</taxon>
        <taxon>Desulfitobacteriaceae</taxon>
        <taxon>Desulfitobacterium</taxon>
    </lineage>
</organism>
<evidence type="ECO:0000313" key="6">
    <source>
        <dbReference type="EMBL" id="KTE90891.1"/>
    </source>
</evidence>
<comment type="caution">
    <text evidence="6">The sequence shown here is derived from an EMBL/GenBank/DDBJ whole genome shotgun (WGS) entry which is preliminary data.</text>
</comment>
<dbReference type="PANTHER" id="PTHR43742">
    <property type="entry name" value="TRIMETHYLAMINE-N-OXIDE REDUCTASE"/>
    <property type="match status" value="1"/>
</dbReference>
<keyword evidence="4" id="KW-0411">Iron-sulfur</keyword>
<dbReference type="InterPro" id="IPR050612">
    <property type="entry name" value="Prok_Mopterin_Oxidored"/>
</dbReference>
<dbReference type="Pfam" id="PF01568">
    <property type="entry name" value="Molydop_binding"/>
    <property type="match status" value="1"/>
</dbReference>
<evidence type="ECO:0000256" key="3">
    <source>
        <dbReference type="ARBA" id="ARBA00023004"/>
    </source>
</evidence>
<dbReference type="InterPro" id="IPR006963">
    <property type="entry name" value="Mopterin_OxRdtase_4Fe-4S_dom"/>
</dbReference>
<dbReference type="EMBL" id="LOCK01000030">
    <property type="protein sequence ID" value="KTE90891.1"/>
    <property type="molecule type" value="Genomic_DNA"/>
</dbReference>
<keyword evidence="2" id="KW-0479">Metal-binding</keyword>
<evidence type="ECO:0000256" key="2">
    <source>
        <dbReference type="ARBA" id="ARBA00022723"/>
    </source>
</evidence>
<proteinExistence type="inferred from homology"/>
<dbReference type="AlphaFoldDB" id="A0A0W1JH62"/>
<dbReference type="GO" id="GO:0051536">
    <property type="term" value="F:iron-sulfur cluster binding"/>
    <property type="evidence" value="ECO:0007669"/>
    <property type="project" value="UniProtKB-KW"/>
</dbReference>
<dbReference type="InterPro" id="IPR009010">
    <property type="entry name" value="Asp_de-COase-like_dom_sf"/>
</dbReference>
<accession>A0A0W1JH62</accession>
<dbReference type="InterPro" id="IPR037949">
    <property type="entry name" value="MopB_CT_Acetylene-hydratase"/>
</dbReference>
<protein>
    <submittedName>
        <fullName evidence="6">Dehydrogenase</fullName>
    </submittedName>
</protein>
<dbReference type="OrthoDB" id="9810782at2"/>
<dbReference type="GO" id="GO:0046872">
    <property type="term" value="F:metal ion binding"/>
    <property type="evidence" value="ECO:0007669"/>
    <property type="project" value="UniProtKB-KW"/>
</dbReference>
<dbReference type="Proteomes" id="UP000054623">
    <property type="component" value="Unassembled WGS sequence"/>
</dbReference>
<evidence type="ECO:0000313" key="7">
    <source>
        <dbReference type="Proteomes" id="UP000054623"/>
    </source>
</evidence>
<dbReference type="Gene3D" id="2.40.40.20">
    <property type="match status" value="1"/>
</dbReference>
<evidence type="ECO:0000259" key="5">
    <source>
        <dbReference type="PROSITE" id="PS51669"/>
    </source>
</evidence>
<dbReference type="GO" id="GO:0018818">
    <property type="term" value="F:acetylene hydratase activity"/>
    <property type="evidence" value="ECO:0007669"/>
    <property type="project" value="InterPro"/>
</dbReference>
<gene>
    <name evidence="6" type="ORF">AT727_23120</name>
</gene>
<comment type="similarity">
    <text evidence="1">Belongs to the prokaryotic molybdopterin-containing oxidoreductase family.</text>
</comment>
<dbReference type="CDD" id="cd02781">
    <property type="entry name" value="MopB_CT_Acetylene-hydratase"/>
    <property type="match status" value="1"/>
</dbReference>
<dbReference type="InterPro" id="IPR006656">
    <property type="entry name" value="Mopterin_OxRdtase"/>
</dbReference>
<dbReference type="Gene3D" id="3.30.2070.10">
    <property type="entry name" value="Formate dehydrogenase/DMSO reductase"/>
    <property type="match status" value="1"/>
</dbReference>
<dbReference type="Gene3D" id="2.20.25.90">
    <property type="entry name" value="ADC-like domains"/>
    <property type="match status" value="1"/>
</dbReference>
<reference evidence="6 7" key="1">
    <citation type="submission" date="2015-12" db="EMBL/GenBank/DDBJ databases">
        <title>Draft Genome Sequence of Desulfitobacterium hafniense Strain DH, a Sulfate-reducing Bacterium Isolated from Paddy Soils.</title>
        <authorList>
            <person name="Bao P."/>
            <person name="Zhang X."/>
            <person name="Li G."/>
        </authorList>
    </citation>
    <scope>NUCLEOTIDE SEQUENCE [LARGE SCALE GENOMIC DNA]</scope>
    <source>
        <strain evidence="6 7">DH</strain>
    </source>
</reference>
<dbReference type="SUPFAM" id="SSF53706">
    <property type="entry name" value="Formate dehydrogenase/DMSO reductase, domains 1-3"/>
    <property type="match status" value="1"/>
</dbReference>
<dbReference type="PROSITE" id="PS51669">
    <property type="entry name" value="4FE4S_MOW_BIS_MGD"/>
    <property type="match status" value="1"/>
</dbReference>
<name>A0A0W1JH62_DESHA</name>